<feature type="repeat" description="ANK" evidence="3">
    <location>
        <begin position="98"/>
        <end position="130"/>
    </location>
</feature>
<name>A0A6P7TQ58_9MOLL</name>
<dbReference type="KEGG" id="osn:115227074"/>
<organism evidence="4 5">
    <name type="scientific">Octopus sinensis</name>
    <name type="common">East Asian common octopus</name>
    <dbReference type="NCBI Taxonomy" id="2607531"/>
    <lineage>
        <taxon>Eukaryota</taxon>
        <taxon>Metazoa</taxon>
        <taxon>Spiralia</taxon>
        <taxon>Lophotrochozoa</taxon>
        <taxon>Mollusca</taxon>
        <taxon>Cephalopoda</taxon>
        <taxon>Coleoidea</taxon>
        <taxon>Octopodiformes</taxon>
        <taxon>Octopoda</taxon>
        <taxon>Incirrata</taxon>
        <taxon>Octopodidae</taxon>
        <taxon>Octopus</taxon>
    </lineage>
</organism>
<dbReference type="PRINTS" id="PR01415">
    <property type="entry name" value="ANKYRIN"/>
</dbReference>
<dbReference type="Gene3D" id="1.25.40.20">
    <property type="entry name" value="Ankyrin repeat-containing domain"/>
    <property type="match status" value="2"/>
</dbReference>
<evidence type="ECO:0000313" key="5">
    <source>
        <dbReference type="RefSeq" id="XP_029653863.1"/>
    </source>
</evidence>
<dbReference type="RefSeq" id="XP_029653863.1">
    <property type="nucleotide sequence ID" value="XM_029798003.2"/>
</dbReference>
<accession>A0A6P7TQ58</accession>
<dbReference type="InterPro" id="IPR002110">
    <property type="entry name" value="Ankyrin_rpt"/>
</dbReference>
<evidence type="ECO:0000313" key="4">
    <source>
        <dbReference type="Proteomes" id="UP000515154"/>
    </source>
</evidence>
<dbReference type="GO" id="GO:0085020">
    <property type="term" value="P:protein K6-linked ubiquitination"/>
    <property type="evidence" value="ECO:0007669"/>
    <property type="project" value="TreeGrafter"/>
</dbReference>
<keyword evidence="1" id="KW-0677">Repeat</keyword>
<dbReference type="InterPro" id="IPR036770">
    <property type="entry name" value="Ankyrin_rpt-contain_sf"/>
</dbReference>
<dbReference type="PANTHER" id="PTHR24171:SF8">
    <property type="entry name" value="BRCA1-ASSOCIATED RING DOMAIN PROTEIN 1"/>
    <property type="match status" value="1"/>
</dbReference>
<feature type="repeat" description="ANK" evidence="3">
    <location>
        <begin position="64"/>
        <end position="89"/>
    </location>
</feature>
<dbReference type="GO" id="GO:0004842">
    <property type="term" value="F:ubiquitin-protein transferase activity"/>
    <property type="evidence" value="ECO:0007669"/>
    <property type="project" value="TreeGrafter"/>
</dbReference>
<dbReference type="SMART" id="SM00248">
    <property type="entry name" value="ANK"/>
    <property type="match status" value="4"/>
</dbReference>
<dbReference type="Pfam" id="PF13637">
    <property type="entry name" value="Ank_4"/>
    <property type="match status" value="1"/>
</dbReference>
<feature type="repeat" description="ANK" evidence="3">
    <location>
        <begin position="30"/>
        <end position="63"/>
    </location>
</feature>
<keyword evidence="2 3" id="KW-0040">ANK repeat</keyword>
<evidence type="ECO:0000256" key="1">
    <source>
        <dbReference type="ARBA" id="ARBA00022737"/>
    </source>
</evidence>
<protein>
    <submittedName>
        <fullName evidence="5">E3 ubiquitin-protein ligase MIB2-like isoform X1</fullName>
    </submittedName>
</protein>
<dbReference type="PANTHER" id="PTHR24171">
    <property type="entry name" value="ANKYRIN REPEAT DOMAIN-CONTAINING PROTEIN 39-RELATED"/>
    <property type="match status" value="1"/>
</dbReference>
<dbReference type="AlphaFoldDB" id="A0A6P7TQ58"/>
<sequence length="256" mass="28722">MFLSFTLSDRPHSVEILLSRGCDVNPRDEDGRTPLHVACSRGHLHTVELLLGHNGIDANVVNNKGDTPLHKAVRKRKYKVVCAMLKQGSVQFDIPNHQRMTPLLEAVSRGHLGITHLLIALGASINAVDGEGNSCLHLAIATEKFNSEGAPLDLLNECCTALNLKKKEMLSGVVVARYLASQGEDFHHKNNNNNTPLDLIKDPNLRKKLEHVYHHNVCFVKTKWPQRRSFHVNIFRCVRNAVPQRYLNDAICVDRI</sequence>
<dbReference type="Proteomes" id="UP000515154">
    <property type="component" value="Unplaced"/>
</dbReference>
<evidence type="ECO:0000256" key="3">
    <source>
        <dbReference type="PROSITE-ProRule" id="PRU00023"/>
    </source>
</evidence>
<dbReference type="PROSITE" id="PS50088">
    <property type="entry name" value="ANK_REPEAT"/>
    <property type="match status" value="3"/>
</dbReference>
<dbReference type="Pfam" id="PF12796">
    <property type="entry name" value="Ank_2"/>
    <property type="match status" value="1"/>
</dbReference>
<dbReference type="PROSITE" id="PS50297">
    <property type="entry name" value="ANK_REP_REGION"/>
    <property type="match status" value="3"/>
</dbReference>
<keyword evidence="4" id="KW-1185">Reference proteome</keyword>
<evidence type="ECO:0000256" key="2">
    <source>
        <dbReference type="ARBA" id="ARBA00023043"/>
    </source>
</evidence>
<proteinExistence type="predicted"/>
<gene>
    <name evidence="5" type="primary">LOC115227074</name>
</gene>
<dbReference type="SUPFAM" id="SSF48403">
    <property type="entry name" value="Ankyrin repeat"/>
    <property type="match status" value="1"/>
</dbReference>
<dbReference type="GO" id="GO:0031436">
    <property type="term" value="C:BRCA1-BARD1 complex"/>
    <property type="evidence" value="ECO:0007669"/>
    <property type="project" value="TreeGrafter"/>
</dbReference>
<reference evidence="5" key="1">
    <citation type="submission" date="2025-08" db="UniProtKB">
        <authorList>
            <consortium name="RefSeq"/>
        </authorList>
    </citation>
    <scope>IDENTIFICATION</scope>
</reference>
<dbReference type="GO" id="GO:0070531">
    <property type="term" value="C:BRCA1-A complex"/>
    <property type="evidence" value="ECO:0007669"/>
    <property type="project" value="TreeGrafter"/>
</dbReference>